<evidence type="ECO:0000256" key="1">
    <source>
        <dbReference type="ARBA" id="ARBA00022448"/>
    </source>
</evidence>
<dbReference type="CDD" id="cd03419">
    <property type="entry name" value="GRX_GRXh_1_2_like"/>
    <property type="match status" value="1"/>
</dbReference>
<dbReference type="PANTHER" id="PTHR45694:SF18">
    <property type="entry name" value="GLUTAREDOXIN-1-RELATED"/>
    <property type="match status" value="1"/>
</dbReference>
<dbReference type="PANTHER" id="PTHR45694">
    <property type="entry name" value="GLUTAREDOXIN 2"/>
    <property type="match status" value="1"/>
</dbReference>
<dbReference type="InterPro" id="IPR036249">
    <property type="entry name" value="Thioredoxin-like_sf"/>
</dbReference>
<reference evidence="6 7" key="1">
    <citation type="submission" date="2024-09" db="EMBL/GenBank/DDBJ databases">
        <title>Rethinking Asexuality: The Enigmatic Case of Functional Sexual Genes in Lepraria (Stereocaulaceae).</title>
        <authorList>
            <person name="Doellman M."/>
            <person name="Sun Y."/>
            <person name="Barcenas-Pena A."/>
            <person name="Lumbsch H.T."/>
            <person name="Grewe F."/>
        </authorList>
    </citation>
    <scope>NUCLEOTIDE SEQUENCE [LARGE SCALE GENOMIC DNA]</scope>
    <source>
        <strain evidence="6 7">Grewe 0041</strain>
    </source>
</reference>
<dbReference type="SUPFAM" id="SSF52833">
    <property type="entry name" value="Thioredoxin-like"/>
    <property type="match status" value="1"/>
</dbReference>
<sequence length="161" mass="17494">MTDLRAVNTNTPSNGRHYLKPINPLEGPFSTSTQIFQLQQLPNISFLRRFFASGVSPAAMSAAKTKAQGIIDDNAVVIFSKSYCPYCKATKTLLSDKGAKFYTIELDQVGDGAAIQDALEEMTGQRSVPNIFIAHKHIGGNSDLQAQKSKLEEMLKDAGAL</sequence>
<evidence type="ECO:0000313" key="7">
    <source>
        <dbReference type="Proteomes" id="UP001590951"/>
    </source>
</evidence>
<dbReference type="Gene3D" id="3.40.30.10">
    <property type="entry name" value="Glutaredoxin"/>
    <property type="match status" value="1"/>
</dbReference>
<evidence type="ECO:0000256" key="2">
    <source>
        <dbReference type="ARBA" id="ARBA00022982"/>
    </source>
</evidence>
<evidence type="ECO:0000256" key="4">
    <source>
        <dbReference type="ARBA" id="ARBA00023284"/>
    </source>
</evidence>
<evidence type="ECO:0000259" key="5">
    <source>
        <dbReference type="Pfam" id="PF00462"/>
    </source>
</evidence>
<evidence type="ECO:0000313" key="6">
    <source>
        <dbReference type="EMBL" id="KAL2053597.1"/>
    </source>
</evidence>
<dbReference type="PROSITE" id="PS00195">
    <property type="entry name" value="GLUTAREDOXIN_1"/>
    <property type="match status" value="1"/>
</dbReference>
<gene>
    <name evidence="6" type="ORF">ABVK25_006250</name>
</gene>
<dbReference type="PRINTS" id="PR00160">
    <property type="entry name" value="GLUTAREDOXIN"/>
</dbReference>
<dbReference type="NCBIfam" id="TIGR02180">
    <property type="entry name" value="GRX_euk"/>
    <property type="match status" value="1"/>
</dbReference>
<dbReference type="Pfam" id="PF00462">
    <property type="entry name" value="Glutaredoxin"/>
    <property type="match status" value="1"/>
</dbReference>
<feature type="domain" description="Glutaredoxin" evidence="5">
    <location>
        <begin position="76"/>
        <end position="138"/>
    </location>
</feature>
<dbReference type="InterPro" id="IPR002109">
    <property type="entry name" value="Glutaredoxin"/>
</dbReference>
<evidence type="ECO:0000256" key="3">
    <source>
        <dbReference type="ARBA" id="ARBA00023157"/>
    </source>
</evidence>
<dbReference type="InterPro" id="IPR011767">
    <property type="entry name" value="GLR_AS"/>
</dbReference>
<keyword evidence="7" id="KW-1185">Reference proteome</keyword>
<keyword evidence="1" id="KW-0813">Transport</keyword>
<accession>A0ABR4B871</accession>
<dbReference type="InterPro" id="IPR014025">
    <property type="entry name" value="Glutaredoxin_subgr"/>
</dbReference>
<name>A0ABR4B871_9LECA</name>
<dbReference type="PROSITE" id="PS51354">
    <property type="entry name" value="GLUTAREDOXIN_2"/>
    <property type="match status" value="1"/>
</dbReference>
<dbReference type="Proteomes" id="UP001590951">
    <property type="component" value="Unassembled WGS sequence"/>
</dbReference>
<keyword evidence="3" id="KW-1015">Disulfide bond</keyword>
<comment type="caution">
    <text evidence="6">The sequence shown here is derived from an EMBL/GenBank/DDBJ whole genome shotgun (WGS) entry which is preliminary data.</text>
</comment>
<protein>
    <recommendedName>
        <fullName evidence="5">Glutaredoxin domain-containing protein</fullName>
    </recommendedName>
</protein>
<keyword evidence="2" id="KW-0249">Electron transport</keyword>
<keyword evidence="4" id="KW-0676">Redox-active center</keyword>
<proteinExistence type="predicted"/>
<dbReference type="EMBL" id="JBHFEH010000020">
    <property type="protein sequence ID" value="KAL2053597.1"/>
    <property type="molecule type" value="Genomic_DNA"/>
</dbReference>
<dbReference type="InterPro" id="IPR011899">
    <property type="entry name" value="Glutaredoxin_euk/vir"/>
</dbReference>
<organism evidence="6 7">
    <name type="scientific">Lepraria finkii</name>
    <dbReference type="NCBI Taxonomy" id="1340010"/>
    <lineage>
        <taxon>Eukaryota</taxon>
        <taxon>Fungi</taxon>
        <taxon>Dikarya</taxon>
        <taxon>Ascomycota</taxon>
        <taxon>Pezizomycotina</taxon>
        <taxon>Lecanoromycetes</taxon>
        <taxon>OSLEUM clade</taxon>
        <taxon>Lecanoromycetidae</taxon>
        <taxon>Lecanorales</taxon>
        <taxon>Lecanorineae</taxon>
        <taxon>Stereocaulaceae</taxon>
        <taxon>Lepraria</taxon>
    </lineage>
</organism>